<dbReference type="EMBL" id="JAKRYL010000017">
    <property type="protein sequence ID" value="MCL7748607.1"/>
    <property type="molecule type" value="Genomic_DNA"/>
</dbReference>
<dbReference type="Proteomes" id="UP001139150">
    <property type="component" value="Unassembled WGS sequence"/>
</dbReference>
<reference evidence="2" key="1">
    <citation type="submission" date="2022-02" db="EMBL/GenBank/DDBJ databases">
        <title>Halalkalibacter sp. nov. isolated from Lonar Lake, India.</title>
        <authorList>
            <person name="Joshi A."/>
            <person name="Thite S."/>
            <person name="Lodha T."/>
        </authorList>
    </citation>
    <scope>NUCLEOTIDE SEQUENCE</scope>
    <source>
        <strain evidence="2">MEB205</strain>
    </source>
</reference>
<name>A0A9X2CV66_9BACI</name>
<accession>A0A9X2CV66</accession>
<evidence type="ECO:0000313" key="2">
    <source>
        <dbReference type="EMBL" id="MCL7748607.1"/>
    </source>
</evidence>
<keyword evidence="3" id="KW-1185">Reference proteome</keyword>
<comment type="caution">
    <text evidence="2">The sequence shown here is derived from an EMBL/GenBank/DDBJ whole genome shotgun (WGS) entry which is preliminary data.</text>
</comment>
<feature type="compositionally biased region" description="Polar residues" evidence="1">
    <location>
        <begin position="1"/>
        <end position="17"/>
    </location>
</feature>
<feature type="region of interest" description="Disordered" evidence="1">
    <location>
        <begin position="1"/>
        <end position="45"/>
    </location>
</feature>
<dbReference type="AlphaFoldDB" id="A0A9X2CV66"/>
<sequence length="45" mass="5138">MKKNQEQQQPMQSTADEQSPPVEQGQKTTAQTDGFRYDYDDSSDV</sequence>
<dbReference type="RefSeq" id="WP_250097496.1">
    <property type="nucleotide sequence ID" value="NZ_JAKRYL010000017.1"/>
</dbReference>
<gene>
    <name evidence="2" type="ORF">MF646_15880</name>
</gene>
<organism evidence="2 3">
    <name type="scientific">Halalkalibacter alkaliphilus</name>
    <dbReference type="NCBI Taxonomy" id="2917993"/>
    <lineage>
        <taxon>Bacteria</taxon>
        <taxon>Bacillati</taxon>
        <taxon>Bacillota</taxon>
        <taxon>Bacilli</taxon>
        <taxon>Bacillales</taxon>
        <taxon>Bacillaceae</taxon>
        <taxon>Halalkalibacter</taxon>
    </lineage>
</organism>
<evidence type="ECO:0000313" key="3">
    <source>
        <dbReference type="Proteomes" id="UP001139150"/>
    </source>
</evidence>
<proteinExistence type="predicted"/>
<evidence type="ECO:0000256" key="1">
    <source>
        <dbReference type="SAM" id="MobiDB-lite"/>
    </source>
</evidence>
<protein>
    <submittedName>
        <fullName evidence="2">Uncharacterized protein</fullName>
    </submittedName>
</protein>